<dbReference type="OrthoDB" id="414075at2759"/>
<name>E4V411_ARTGP</name>
<dbReference type="Proteomes" id="UP000002669">
    <property type="component" value="Unassembled WGS sequence"/>
</dbReference>
<dbReference type="STRING" id="535722.E4V411"/>
<dbReference type="InterPro" id="IPR012337">
    <property type="entry name" value="RNaseH-like_sf"/>
</dbReference>
<dbReference type="GO" id="GO:0000289">
    <property type="term" value="P:nuclear-transcribed mRNA poly(A) tail shortening"/>
    <property type="evidence" value="ECO:0007669"/>
    <property type="project" value="TreeGrafter"/>
</dbReference>
<dbReference type="PANTHER" id="PTHR15092:SF22">
    <property type="entry name" value="POLY(A)-SPECIFIC RIBONUCLEASE PNLDC1"/>
    <property type="match status" value="1"/>
</dbReference>
<dbReference type="GO" id="GO:0003723">
    <property type="term" value="F:RNA binding"/>
    <property type="evidence" value="ECO:0007669"/>
    <property type="project" value="TreeGrafter"/>
</dbReference>
<dbReference type="InParanoid" id="E4V411"/>
<dbReference type="GO" id="GO:0005634">
    <property type="term" value="C:nucleus"/>
    <property type="evidence" value="ECO:0007669"/>
    <property type="project" value="TreeGrafter"/>
</dbReference>
<dbReference type="Pfam" id="PF04857">
    <property type="entry name" value="CAF1"/>
    <property type="match status" value="1"/>
</dbReference>
<keyword evidence="3" id="KW-1185">Reference proteome</keyword>
<evidence type="ECO:0000313" key="2">
    <source>
        <dbReference type="EMBL" id="EFR04735.1"/>
    </source>
</evidence>
<dbReference type="InterPro" id="IPR006941">
    <property type="entry name" value="RNase_CAF1"/>
</dbReference>
<reference evidence="3" key="1">
    <citation type="journal article" date="2012" name="MBio">
        <title>Comparative genome analysis of Trichophyton rubrum and related dermatophytes reveals candidate genes involved in infection.</title>
        <authorList>
            <person name="Martinez D.A."/>
            <person name="Oliver B.G."/>
            <person name="Graeser Y."/>
            <person name="Goldberg J.M."/>
            <person name="Li W."/>
            <person name="Martinez-Rossi N.M."/>
            <person name="Monod M."/>
            <person name="Shelest E."/>
            <person name="Barton R.C."/>
            <person name="Birch E."/>
            <person name="Brakhage A.A."/>
            <person name="Chen Z."/>
            <person name="Gurr S.J."/>
            <person name="Heiman D."/>
            <person name="Heitman J."/>
            <person name="Kosti I."/>
            <person name="Rossi A."/>
            <person name="Saif S."/>
            <person name="Samalova M."/>
            <person name="Saunders C.W."/>
            <person name="Shea T."/>
            <person name="Summerbell R.C."/>
            <person name="Xu J."/>
            <person name="Young S."/>
            <person name="Zeng Q."/>
            <person name="Birren B.W."/>
            <person name="Cuomo C.A."/>
            <person name="White T.C."/>
        </authorList>
    </citation>
    <scope>NUCLEOTIDE SEQUENCE [LARGE SCALE GENOMIC DNA]</scope>
    <source>
        <strain evidence="3">ATCC MYA-4604 / CBS 118893</strain>
    </source>
</reference>
<dbReference type="GeneID" id="10025739"/>
<dbReference type="eggNOG" id="KOG1990">
    <property type="taxonomic scope" value="Eukaryota"/>
</dbReference>
<proteinExistence type="inferred from homology"/>
<dbReference type="EMBL" id="DS989828">
    <property type="protein sequence ID" value="EFR04735.1"/>
    <property type="molecule type" value="Genomic_DNA"/>
</dbReference>
<dbReference type="RefSeq" id="XP_003170498.1">
    <property type="nucleotide sequence ID" value="XM_003170450.1"/>
</dbReference>
<accession>E4V411</accession>
<dbReference type="Gene3D" id="3.30.420.10">
    <property type="entry name" value="Ribonuclease H-like superfamily/Ribonuclease H"/>
    <property type="match status" value="1"/>
</dbReference>
<dbReference type="GO" id="GO:1990431">
    <property type="term" value="P:priRNA 3'-end processing"/>
    <property type="evidence" value="ECO:0007669"/>
    <property type="project" value="TreeGrafter"/>
</dbReference>
<dbReference type="VEuPathDB" id="FungiDB:MGYG_07743"/>
<dbReference type="SUPFAM" id="SSF53098">
    <property type="entry name" value="Ribonuclease H-like"/>
    <property type="match status" value="1"/>
</dbReference>
<dbReference type="OMA" id="LTTCHED"/>
<dbReference type="GO" id="GO:0000175">
    <property type="term" value="F:3'-5'-RNA exonuclease activity"/>
    <property type="evidence" value="ECO:0007669"/>
    <property type="project" value="TreeGrafter"/>
</dbReference>
<dbReference type="GO" id="GO:1990432">
    <property type="term" value="P:siRNA 3'-end processing"/>
    <property type="evidence" value="ECO:0007669"/>
    <property type="project" value="TreeGrafter"/>
</dbReference>
<dbReference type="PANTHER" id="PTHR15092">
    <property type="entry name" value="POLY A -SPECIFIC RIBONUCLEASE/TARGET OF EGR1, MEMBER 1"/>
    <property type="match status" value="1"/>
</dbReference>
<organism evidence="3">
    <name type="scientific">Arthroderma gypseum (strain ATCC MYA-4604 / CBS 118893)</name>
    <name type="common">Microsporum gypseum</name>
    <dbReference type="NCBI Taxonomy" id="535722"/>
    <lineage>
        <taxon>Eukaryota</taxon>
        <taxon>Fungi</taxon>
        <taxon>Dikarya</taxon>
        <taxon>Ascomycota</taxon>
        <taxon>Pezizomycotina</taxon>
        <taxon>Eurotiomycetes</taxon>
        <taxon>Eurotiomycetidae</taxon>
        <taxon>Onygenales</taxon>
        <taxon>Arthrodermataceae</taxon>
        <taxon>Nannizzia</taxon>
    </lineage>
</organism>
<evidence type="ECO:0000256" key="1">
    <source>
        <dbReference type="ARBA" id="ARBA00008372"/>
    </source>
</evidence>
<dbReference type="AlphaFoldDB" id="E4V411"/>
<dbReference type="HOGENOM" id="CLU_022380_0_0_1"/>
<dbReference type="InterPro" id="IPR036397">
    <property type="entry name" value="RNaseH_sf"/>
</dbReference>
<sequence length="563" mass="63704">MEVTRNNFARLLPRMLQDIGDCSFVALDFEFSGIFNQKTRPASAYADGDLSLQKRYEEVKQAAEEYQILQVGLTLVVEDSENGNYSLRPYNIPLSPVLDPKLEVERKWSFQSSAVAFLMSHGFRVESIFTDGVPYISMKEEQDAMDRAHQDKSSISPINFDTLAADQAEFIRQVRHDIKEWIEKPSPKDAYLNVPKPAGMTGAYKLPLELDNYQKRLVHQIVRSEYAGYVSLGKKSFIQILPYDKVREDKFIEKKLQRTRGNIASQKGLSWVIEALMGSDLPRLDLRLLWKPDGMFTAAEGSKLTKESEALREKLKSGPPVLVGHNLFTDLVNFYKCFIGDLPRRVEDFQQSINELFPLVIDTKYLATAGGVLREASSALSTLCENLGAREVPKFETHPDHSAYTVSTPIHEAGYDSLMTAQIFLKLAVQLYETSSSREALLNRANRDAAEVDLMDLSTEPDEPSEEQEEMTANAMQQKLVYGHATKFDLLLDMDEEESGASSMGLSEHDNLIEKKVIEGKLLPRLDDDFWSEYINKLRVFGTTEEVCDLSVHPSTLEPEIIN</sequence>
<dbReference type="InterPro" id="IPR051181">
    <property type="entry name" value="CAF1_poly(A)_ribonucleases"/>
</dbReference>
<gene>
    <name evidence="2" type="ORF">MGYG_07743</name>
</gene>
<evidence type="ECO:0000313" key="3">
    <source>
        <dbReference type="Proteomes" id="UP000002669"/>
    </source>
</evidence>
<comment type="similarity">
    <text evidence="1">Belongs to the CAF1 family.</text>
</comment>
<protein>
    <submittedName>
        <fullName evidence="2">Uncharacterized protein</fullName>
    </submittedName>
</protein>